<keyword evidence="3 9" id="KW-0698">rRNA processing</keyword>
<dbReference type="PANTHER" id="PTHR46986:SF1">
    <property type="entry name" value="ENDORIBONUCLEASE YBEY, CHLOROPLASTIC"/>
    <property type="match status" value="1"/>
</dbReference>
<keyword evidence="9" id="KW-0963">Cytoplasm</keyword>
<evidence type="ECO:0000313" key="11">
    <source>
        <dbReference type="Proteomes" id="UP000176938"/>
    </source>
</evidence>
<gene>
    <name evidence="9" type="primary">ybeY</name>
    <name evidence="10" type="ORF">A3H38_05145</name>
</gene>
<dbReference type="AlphaFoldDB" id="A0A1F4R4L4"/>
<feature type="binding site" evidence="9">
    <location>
        <position position="88"/>
    </location>
    <ligand>
        <name>Zn(2+)</name>
        <dbReference type="ChEBI" id="CHEBI:29105"/>
        <note>catalytic</note>
    </ligand>
</feature>
<comment type="function">
    <text evidence="9">Single strand-specific metallo-endoribonuclease involved in late-stage 70S ribosome quality control and in maturation of the 3' terminus of the 16S rRNA.</text>
</comment>
<keyword evidence="4 9" id="KW-0540">Nuclease</keyword>
<dbReference type="InterPro" id="IPR002036">
    <property type="entry name" value="YbeY"/>
</dbReference>
<dbReference type="Gene3D" id="3.40.390.30">
    <property type="entry name" value="Metalloproteases ('zincins'), catalytic domain"/>
    <property type="match status" value="1"/>
</dbReference>
<comment type="subcellular location">
    <subcellularLocation>
        <location evidence="9">Cytoplasm</location>
    </subcellularLocation>
</comment>
<dbReference type="InterPro" id="IPR023091">
    <property type="entry name" value="MetalPrtase_cat_dom_sf_prd"/>
</dbReference>
<dbReference type="Pfam" id="PF02130">
    <property type="entry name" value="YbeY"/>
    <property type="match status" value="1"/>
</dbReference>
<dbReference type="GO" id="GO:0004521">
    <property type="term" value="F:RNA endonuclease activity"/>
    <property type="evidence" value="ECO:0007669"/>
    <property type="project" value="UniProtKB-UniRule"/>
</dbReference>
<organism evidence="10 11">
    <name type="scientific">candidate division WOR-1 bacterium RIFCSPLOWO2_02_FULL_46_20</name>
    <dbReference type="NCBI Taxonomy" id="1802567"/>
    <lineage>
        <taxon>Bacteria</taxon>
        <taxon>Bacillati</taxon>
        <taxon>Saganbacteria</taxon>
    </lineage>
</organism>
<evidence type="ECO:0000256" key="7">
    <source>
        <dbReference type="ARBA" id="ARBA00022801"/>
    </source>
</evidence>
<evidence type="ECO:0000256" key="1">
    <source>
        <dbReference type="ARBA" id="ARBA00010875"/>
    </source>
</evidence>
<accession>A0A1F4R4L4</accession>
<dbReference type="Proteomes" id="UP000176938">
    <property type="component" value="Unassembled WGS sequence"/>
</dbReference>
<feature type="binding site" evidence="9">
    <location>
        <position position="92"/>
    </location>
    <ligand>
        <name>Zn(2+)</name>
        <dbReference type="ChEBI" id="CHEBI:29105"/>
        <note>catalytic</note>
    </ligand>
</feature>
<dbReference type="HAMAP" id="MF_00009">
    <property type="entry name" value="Endoribonucl_YbeY"/>
    <property type="match status" value="1"/>
</dbReference>
<dbReference type="EMBL" id="METP01000063">
    <property type="protein sequence ID" value="OGC03060.1"/>
    <property type="molecule type" value="Genomic_DNA"/>
</dbReference>
<proteinExistence type="inferred from homology"/>
<dbReference type="PANTHER" id="PTHR46986">
    <property type="entry name" value="ENDORIBONUCLEASE YBEY, CHLOROPLASTIC"/>
    <property type="match status" value="1"/>
</dbReference>
<protein>
    <recommendedName>
        <fullName evidence="9">Endoribonuclease YbeY</fullName>
        <ecNumber evidence="9">3.1.-.-</ecNumber>
    </recommendedName>
</protein>
<evidence type="ECO:0000256" key="9">
    <source>
        <dbReference type="HAMAP-Rule" id="MF_00009"/>
    </source>
</evidence>
<dbReference type="GO" id="GO:0008270">
    <property type="term" value="F:zinc ion binding"/>
    <property type="evidence" value="ECO:0007669"/>
    <property type="project" value="UniProtKB-UniRule"/>
</dbReference>
<keyword evidence="7 9" id="KW-0378">Hydrolase</keyword>
<comment type="caution">
    <text evidence="10">The sequence shown here is derived from an EMBL/GenBank/DDBJ whole genome shotgun (WGS) entry which is preliminary data.</text>
</comment>
<keyword evidence="6 9" id="KW-0255">Endonuclease</keyword>
<evidence type="ECO:0000256" key="2">
    <source>
        <dbReference type="ARBA" id="ARBA00022517"/>
    </source>
</evidence>
<keyword evidence="8 9" id="KW-0862">Zinc</keyword>
<dbReference type="GO" id="GO:0006364">
    <property type="term" value="P:rRNA processing"/>
    <property type="evidence" value="ECO:0007669"/>
    <property type="project" value="UniProtKB-UniRule"/>
</dbReference>
<reference evidence="10 11" key="1">
    <citation type="journal article" date="2016" name="Nat. Commun.">
        <title>Thousands of microbial genomes shed light on interconnected biogeochemical processes in an aquifer system.</title>
        <authorList>
            <person name="Anantharaman K."/>
            <person name="Brown C.T."/>
            <person name="Hug L.A."/>
            <person name="Sharon I."/>
            <person name="Castelle C.J."/>
            <person name="Probst A.J."/>
            <person name="Thomas B.C."/>
            <person name="Singh A."/>
            <person name="Wilkins M.J."/>
            <person name="Karaoz U."/>
            <person name="Brodie E.L."/>
            <person name="Williams K.H."/>
            <person name="Hubbard S.S."/>
            <person name="Banfield J.F."/>
        </authorList>
    </citation>
    <scope>NUCLEOTIDE SEQUENCE [LARGE SCALE GENOMIC DNA]</scope>
</reference>
<feature type="binding site" evidence="9">
    <location>
        <position position="98"/>
    </location>
    <ligand>
        <name>Zn(2+)</name>
        <dbReference type="ChEBI" id="CHEBI:29105"/>
        <note>catalytic</note>
    </ligand>
</feature>
<dbReference type="GO" id="GO:0004222">
    <property type="term" value="F:metalloendopeptidase activity"/>
    <property type="evidence" value="ECO:0007669"/>
    <property type="project" value="InterPro"/>
</dbReference>
<dbReference type="SUPFAM" id="SSF55486">
    <property type="entry name" value="Metalloproteases ('zincins'), catalytic domain"/>
    <property type="match status" value="1"/>
</dbReference>
<comment type="cofactor">
    <cofactor evidence="9">
        <name>Zn(2+)</name>
        <dbReference type="ChEBI" id="CHEBI:29105"/>
    </cofactor>
    <text evidence="9">Binds 1 zinc ion.</text>
</comment>
<evidence type="ECO:0000256" key="4">
    <source>
        <dbReference type="ARBA" id="ARBA00022722"/>
    </source>
</evidence>
<dbReference type="NCBIfam" id="TIGR00043">
    <property type="entry name" value="rRNA maturation RNase YbeY"/>
    <property type="match status" value="1"/>
</dbReference>
<comment type="similarity">
    <text evidence="1 9">Belongs to the endoribonuclease YbeY family.</text>
</comment>
<sequence length="112" mass="12821">MKFGSLINTILRQEKKRGMINLILIDNSEMRKLNHKFRKKDKATDVLAFPMGEEGILGDIAISTEMAKKNAKRFGVACAAELKRLVIHGVLHLLDYDHGKEMRHAEETYKKL</sequence>
<evidence type="ECO:0000256" key="6">
    <source>
        <dbReference type="ARBA" id="ARBA00022759"/>
    </source>
</evidence>
<name>A0A1F4R4L4_UNCSA</name>
<dbReference type="GO" id="GO:0005737">
    <property type="term" value="C:cytoplasm"/>
    <property type="evidence" value="ECO:0007669"/>
    <property type="project" value="UniProtKB-SubCell"/>
</dbReference>
<keyword evidence="5 9" id="KW-0479">Metal-binding</keyword>
<evidence type="ECO:0000256" key="5">
    <source>
        <dbReference type="ARBA" id="ARBA00022723"/>
    </source>
</evidence>
<keyword evidence="2 9" id="KW-0690">Ribosome biogenesis</keyword>
<evidence type="ECO:0000256" key="8">
    <source>
        <dbReference type="ARBA" id="ARBA00022833"/>
    </source>
</evidence>
<evidence type="ECO:0000313" key="10">
    <source>
        <dbReference type="EMBL" id="OGC03060.1"/>
    </source>
</evidence>
<evidence type="ECO:0000256" key="3">
    <source>
        <dbReference type="ARBA" id="ARBA00022552"/>
    </source>
</evidence>
<dbReference type="EC" id="3.1.-.-" evidence="9"/>